<dbReference type="SMART" id="SM00508">
    <property type="entry name" value="PostSET"/>
    <property type="match status" value="1"/>
</dbReference>
<feature type="compositionally biased region" description="Low complexity" evidence="14">
    <location>
        <begin position="303"/>
        <end position="313"/>
    </location>
</feature>
<dbReference type="InterPro" id="IPR035979">
    <property type="entry name" value="RBD_domain_sf"/>
</dbReference>
<feature type="compositionally biased region" description="Basic and acidic residues" evidence="14">
    <location>
        <begin position="1354"/>
        <end position="1368"/>
    </location>
</feature>
<keyword evidence="10" id="KW-0010">Activator</keyword>
<dbReference type="InterPro" id="IPR000504">
    <property type="entry name" value="RRM_dom"/>
</dbReference>
<evidence type="ECO:0000256" key="2">
    <source>
        <dbReference type="ARBA" id="ARBA00004324"/>
    </source>
</evidence>
<dbReference type="PROSITE" id="PS50868">
    <property type="entry name" value="POST_SET"/>
    <property type="match status" value="1"/>
</dbReference>
<dbReference type="GO" id="GO:0016607">
    <property type="term" value="C:nuclear speck"/>
    <property type="evidence" value="ECO:0007669"/>
    <property type="project" value="UniProtKB-SubCell"/>
</dbReference>
<feature type="compositionally biased region" description="Pro residues" evidence="14">
    <location>
        <begin position="1471"/>
        <end position="1486"/>
    </location>
</feature>
<dbReference type="PANTHER" id="PTHR45814:SF1">
    <property type="entry name" value="HISTONE-LYSINE N-METHYLTRANSFERASE SETD1B"/>
    <property type="match status" value="1"/>
</dbReference>
<keyword evidence="9" id="KW-0805">Transcription regulation</keyword>
<feature type="domain" description="Post-SET" evidence="17">
    <location>
        <begin position="1940"/>
        <end position="1956"/>
    </location>
</feature>
<feature type="compositionally biased region" description="Acidic residues" evidence="14">
    <location>
        <begin position="1096"/>
        <end position="1134"/>
    </location>
</feature>
<feature type="region of interest" description="Disordered" evidence="14">
    <location>
        <begin position="1222"/>
        <end position="1250"/>
    </location>
</feature>
<feature type="region of interest" description="Disordered" evidence="14">
    <location>
        <begin position="938"/>
        <end position="1173"/>
    </location>
</feature>
<feature type="compositionally biased region" description="Basic and acidic residues" evidence="14">
    <location>
        <begin position="890"/>
        <end position="904"/>
    </location>
</feature>
<name>A0A8C9R1C6_SCLFO</name>
<feature type="domain" description="SET" evidence="16">
    <location>
        <begin position="1817"/>
        <end position="1934"/>
    </location>
</feature>
<feature type="domain" description="RRM" evidence="15">
    <location>
        <begin position="107"/>
        <end position="195"/>
    </location>
</feature>
<keyword evidence="3" id="KW-0158">Chromosome</keyword>
<reference evidence="18 19" key="1">
    <citation type="submission" date="2019-04" db="EMBL/GenBank/DDBJ databases">
        <authorList>
            <consortium name="Wellcome Sanger Institute Data Sharing"/>
        </authorList>
    </citation>
    <scope>NUCLEOTIDE SEQUENCE [LARGE SCALE GENOMIC DNA]</scope>
</reference>
<proteinExistence type="predicted"/>
<dbReference type="GeneTree" id="ENSGT00940000154575"/>
<feature type="compositionally biased region" description="Pro residues" evidence="14">
    <location>
        <begin position="456"/>
        <end position="473"/>
    </location>
</feature>
<keyword evidence="11" id="KW-0804">Transcription</keyword>
<evidence type="ECO:0000256" key="8">
    <source>
        <dbReference type="ARBA" id="ARBA00022884"/>
    </source>
</evidence>
<dbReference type="InterPro" id="IPR003616">
    <property type="entry name" value="Post-SET_dom"/>
</dbReference>
<feature type="compositionally biased region" description="Acidic residues" evidence="14">
    <location>
        <begin position="1052"/>
        <end position="1068"/>
    </location>
</feature>
<feature type="region of interest" description="Disordered" evidence="14">
    <location>
        <begin position="1"/>
        <end position="40"/>
    </location>
</feature>
<keyword evidence="19" id="KW-1185">Reference proteome</keyword>
<dbReference type="SUPFAM" id="SSF54928">
    <property type="entry name" value="RNA-binding domain, RBD"/>
    <property type="match status" value="1"/>
</dbReference>
<evidence type="ECO:0000256" key="13">
    <source>
        <dbReference type="PROSITE-ProRule" id="PRU00176"/>
    </source>
</evidence>
<feature type="compositionally biased region" description="Basic and acidic residues" evidence="14">
    <location>
        <begin position="335"/>
        <end position="349"/>
    </location>
</feature>
<keyword evidence="6" id="KW-0949">S-adenosyl-L-methionine</keyword>
<feature type="compositionally biased region" description="Basic and acidic residues" evidence="14">
    <location>
        <begin position="1135"/>
        <end position="1144"/>
    </location>
</feature>
<feature type="compositionally biased region" description="Pro residues" evidence="14">
    <location>
        <begin position="373"/>
        <end position="389"/>
    </location>
</feature>
<evidence type="ECO:0000256" key="1">
    <source>
        <dbReference type="ARBA" id="ARBA00004286"/>
    </source>
</evidence>
<dbReference type="Pfam" id="PF00856">
    <property type="entry name" value="SET"/>
    <property type="match status" value="1"/>
</dbReference>
<dbReference type="FunFam" id="2.170.270.10:FF:000010">
    <property type="entry name" value="Histone-lysine N-methyltransferase"/>
    <property type="match status" value="1"/>
</dbReference>
<evidence type="ECO:0000256" key="10">
    <source>
        <dbReference type="ARBA" id="ARBA00023159"/>
    </source>
</evidence>
<protein>
    <submittedName>
        <fullName evidence="18">SET domain containing 1B, histone lysine methyltransferase</fullName>
    </submittedName>
</protein>
<gene>
    <name evidence="18" type="primary">SETD1B</name>
</gene>
<evidence type="ECO:0000256" key="9">
    <source>
        <dbReference type="ARBA" id="ARBA00023015"/>
    </source>
</evidence>
<feature type="compositionally biased region" description="Acidic residues" evidence="14">
    <location>
        <begin position="965"/>
        <end position="974"/>
    </location>
</feature>
<keyword evidence="4" id="KW-0489">Methyltransferase</keyword>
<feature type="region of interest" description="Disordered" evidence="14">
    <location>
        <begin position="1758"/>
        <end position="1791"/>
    </location>
</feature>
<dbReference type="FunFam" id="3.30.70.330:FF:000178">
    <property type="entry name" value="Histone-lysine N-methyltransferase"/>
    <property type="match status" value="1"/>
</dbReference>
<feature type="compositionally biased region" description="Basic and acidic residues" evidence="14">
    <location>
        <begin position="490"/>
        <end position="506"/>
    </location>
</feature>
<dbReference type="PROSITE" id="PS50102">
    <property type="entry name" value="RRM"/>
    <property type="match status" value="1"/>
</dbReference>
<feature type="region of interest" description="Disordered" evidence="14">
    <location>
        <begin position="274"/>
        <end position="648"/>
    </location>
</feature>
<feature type="compositionally biased region" description="Acidic residues" evidence="14">
    <location>
        <begin position="1007"/>
        <end position="1016"/>
    </location>
</feature>
<evidence type="ECO:0000256" key="5">
    <source>
        <dbReference type="ARBA" id="ARBA00022679"/>
    </source>
</evidence>
<feature type="compositionally biased region" description="Basic and acidic residues" evidence="14">
    <location>
        <begin position="1069"/>
        <end position="1078"/>
    </location>
</feature>
<evidence type="ECO:0000259" key="16">
    <source>
        <dbReference type="PROSITE" id="PS50280"/>
    </source>
</evidence>
<feature type="compositionally biased region" description="Polar residues" evidence="14">
    <location>
        <begin position="274"/>
        <end position="292"/>
    </location>
</feature>
<dbReference type="Pfam" id="PF11764">
    <property type="entry name" value="N-SET"/>
    <property type="match status" value="1"/>
</dbReference>
<evidence type="ECO:0000313" key="18">
    <source>
        <dbReference type="Ensembl" id="ENSSFOP00015007377.2"/>
    </source>
</evidence>
<dbReference type="InterPro" id="IPR044570">
    <property type="entry name" value="Set1-like"/>
</dbReference>
<dbReference type="SUPFAM" id="SSF82199">
    <property type="entry name" value="SET domain"/>
    <property type="match status" value="1"/>
</dbReference>
<dbReference type="InterPro" id="IPR001214">
    <property type="entry name" value="SET_dom"/>
</dbReference>
<keyword evidence="8 13" id="KW-0694">RNA-binding</keyword>
<keyword evidence="12" id="KW-0539">Nucleus</keyword>
<dbReference type="PANTHER" id="PTHR45814">
    <property type="entry name" value="HISTONE-LYSINE N-METHYLTRANSFERASE SETD1"/>
    <property type="match status" value="1"/>
</dbReference>
<evidence type="ECO:0000256" key="11">
    <source>
        <dbReference type="ARBA" id="ARBA00023163"/>
    </source>
</evidence>
<dbReference type="GO" id="GO:0003723">
    <property type="term" value="F:RNA binding"/>
    <property type="evidence" value="ECO:0007669"/>
    <property type="project" value="UniProtKB-UniRule"/>
</dbReference>
<feature type="compositionally biased region" description="Low complexity" evidence="14">
    <location>
        <begin position="528"/>
        <end position="538"/>
    </location>
</feature>
<dbReference type="InterPro" id="IPR037841">
    <property type="entry name" value="SET_SETD1A/B"/>
</dbReference>
<evidence type="ECO:0000259" key="17">
    <source>
        <dbReference type="PROSITE" id="PS50868"/>
    </source>
</evidence>
<feature type="compositionally biased region" description="Pro residues" evidence="14">
    <location>
        <begin position="1520"/>
        <end position="1533"/>
    </location>
</feature>
<keyword evidence="7" id="KW-0156">Chromatin regulator</keyword>
<feature type="compositionally biased region" description="Pro residues" evidence="14">
    <location>
        <begin position="1337"/>
        <end position="1348"/>
    </location>
</feature>
<dbReference type="Proteomes" id="UP000694397">
    <property type="component" value="Chromosome 17"/>
</dbReference>
<sequence length="1956" mass="213787">MSKAGERSRAHEEHGRKQSSSVANGLEHTPPVSGSGEKRSHHWRSYKLIIDPALKKGSHKLYRYDGHTFSVPNTGMPPVDTVRDPRIGRLWTKYKETDLPVPKFKVDECYVGRVPPKEVTFARLNDNIREGFLTDMCKKFGEIEEVEILYNPKNKKHLGIAKVLFGSVKAAKDTVQNLHNTSVMGNMIHVELDPKGENRMRYFQLLINGLYTPWTLPLGGEEARDASPPSLADTVLAGDLGRRLAEGGSLVAGGTATPNSTHTPLSLDTAYSSLRQDTPSSFGHTPQSQGTPHTPRLAGTPFSQDSSYSSRQSTPVHQLSRSDAPGGYKSRRHETKFQDAYNRRPERHYVHGTSSTYRASEPAPFSGSAFKSHPPPPPPEATPPAPPVAPSSYKSAFSPYQAPLPPMYAHAEPPTHPPPREPEYRRLPPPPPAAKPFSLSGAPTVDFVPVKEKPETPPLPEPPPAAESFPPVPASQTPERCPSRGTPTLESERHSLDSRIEMLLKEKRSKLPFLPDRDSDTEVRMEGSPISSSSSQLSPIPPYVGGSQPGHLRASPVSRPSSTGLEDISPTPLPDSDEDEPIPGTCSLVRSPLAPPPSDTHPQGKNQEGAGQGSVSVSGDQTPTDKMDVGHQSSGEDMEISDDEMPSTPITSGDCVKGLVVSPSVGPIPIPPPGFPPLPPPQTAYPPLPPHLPPHPAVPGPPPPPPLRGPPGVLPHHMLHPLHPYAQGMVPMMQVDLVSCLPQWPGGMHMSFQMQTQMLSRMMQGQRAYPYPPYLGAARGGVLPFGDPYRSFPVGAGPSAGMGPGQPWPLPALPKFNPAVPPPGYEPQKEDPHKATVDGVLMVIVKELKAIMKRDLNRKMVEVVAFRAFDEWWDKKERSAKASLTPVKIGDGKEEDKEKPKPKETLASSLLEGWNKGEGLGFEGMGLGMGLRGAIRLPSFKVKRKEPPDSTSTGDPKRARPSTPVDEELEDEETERDRDPTDLPADGTKKEGDVAVARRRHARPLELDSEGEEEEETSGKEEGEESSSSSCDEEAEESDISEKLSSPKGDDKDDGDDEEEEEEEDEEDRASSDSSEREDSSDEEVDVTASSKADSDSSEESEESSDYDSSSEEEDEDAEDVDTEDVDAEDEDEEERVHQEEEPRVLSSGEEEAEPKPPATPTAPAAPDEELELALLAVSEIGMEDEEEPEMQQQHRVFLETEEAASAMRTRLDDPVAHLLPAEQGLDLRPPSPKGLPAEEPEIEVEPDLPEVKMESLEDIGTLWPPTPTGSLGDSDLDVRLKNKFSSPVVEEEFPRTPGGEAAVSLETEQPVDKLQPPSSLPLAHLSAGSAVEAPPSLLPPELPPDPPVVGKLGVDEDVPRTPGRDLMGKVVASLGKSQSTDTVPMTPDSDAPLTGSSLSLISPQVLGSPFSYPSQSPSLSAGVPRTPGRDFSFTPTLPPVVPDVPATAFSIPIHRKSSSDSVEERVLFKEPPPSGSPQGPLPTPVPVGLDELESPQSAPVSPPLESLLDATAVPKEQPAVPPSEPPAPPDVTPPKRKPGRPKTKKTPVAVPPQEVPQAADVPPSEPPKLPVKELFPEVTAAAAEAAGCPTDPSTVTLDFREGWEEPKAQDATPFAEADIFPSLQEEPVLRPQRRVRRRQEELLLLATQPLVSPPPATPCFRPRSEFEEMTILYDIWNEGIDEEDIRFLQVTYDKMLQQDIGNDWLNDTLWVPHPPTSIPTVKKKKREDGIRDHMTGCARSEGYYKIDKKDKIKYLNSNRPMADEPPQDTQGMSIPAQPHTTTRAGSERRSEQRRLLSSFSCDSDLLKFNQLKFRKKKIRFCKSNIHDWGLFALEPIAADEMVIEYVGQNIRQVIADMREKRYEDEGIGSSYMFRVDHDTIIDATKCGNFARFINHSCNPNCYAKVITVESQKKIVIYSRQSISVNEEITYDYKFPIEDEKIPCLCGAENCRGTLN</sequence>
<evidence type="ECO:0000256" key="7">
    <source>
        <dbReference type="ARBA" id="ARBA00022853"/>
    </source>
</evidence>
<feature type="compositionally biased region" description="Polar residues" evidence="14">
    <location>
        <begin position="1768"/>
        <end position="1785"/>
    </location>
</feature>
<feature type="compositionally biased region" description="Basic and acidic residues" evidence="14">
    <location>
        <begin position="1"/>
        <end position="16"/>
    </location>
</feature>
<dbReference type="InterPro" id="IPR012677">
    <property type="entry name" value="Nucleotide-bd_a/b_plait_sf"/>
</dbReference>
<dbReference type="CDD" id="cd19169">
    <property type="entry name" value="SET_SETD1"/>
    <property type="match status" value="1"/>
</dbReference>
<dbReference type="Ensembl" id="ENSSFOT00015007487.2">
    <property type="protein sequence ID" value="ENSSFOP00015007377.2"/>
    <property type="gene ID" value="ENSSFOG00015004814.2"/>
</dbReference>
<feature type="compositionally biased region" description="Basic and acidic residues" evidence="14">
    <location>
        <begin position="975"/>
        <end position="993"/>
    </location>
</feature>
<dbReference type="SMART" id="SM00360">
    <property type="entry name" value="RRM"/>
    <property type="match status" value="1"/>
</dbReference>
<feature type="compositionally biased region" description="Basic and acidic residues" evidence="14">
    <location>
        <begin position="515"/>
        <end position="525"/>
    </location>
</feature>
<dbReference type="InterPro" id="IPR024657">
    <property type="entry name" value="COMPASS_Set1_N-SET"/>
</dbReference>
<dbReference type="OrthoDB" id="308383at2759"/>
<dbReference type="SMART" id="SM01291">
    <property type="entry name" value="N-SET"/>
    <property type="match status" value="1"/>
</dbReference>
<evidence type="ECO:0000256" key="6">
    <source>
        <dbReference type="ARBA" id="ARBA00022691"/>
    </source>
</evidence>
<dbReference type="CDD" id="cd12549">
    <property type="entry name" value="RRM_Set1B"/>
    <property type="match status" value="1"/>
</dbReference>
<feature type="region of interest" description="Disordered" evidence="14">
    <location>
        <begin position="1287"/>
        <end position="1571"/>
    </location>
</feature>
<dbReference type="SMART" id="SM00317">
    <property type="entry name" value="SET"/>
    <property type="match status" value="1"/>
</dbReference>
<evidence type="ECO:0000256" key="12">
    <source>
        <dbReference type="ARBA" id="ARBA00023242"/>
    </source>
</evidence>
<comment type="subcellular location">
    <subcellularLocation>
        <location evidence="1">Chromosome</location>
    </subcellularLocation>
    <subcellularLocation>
        <location evidence="2">Nucleus speckle</location>
    </subcellularLocation>
</comment>
<accession>A0A8C9R1C6</accession>
<dbReference type="InterPro" id="IPR046341">
    <property type="entry name" value="SET_dom_sf"/>
</dbReference>
<dbReference type="InterPro" id="IPR034468">
    <property type="entry name" value="Set1B_RRM"/>
</dbReference>
<dbReference type="Gene3D" id="3.30.70.330">
    <property type="match status" value="1"/>
</dbReference>
<dbReference type="GO" id="GO:0048188">
    <property type="term" value="C:Set1C/COMPASS complex"/>
    <property type="evidence" value="ECO:0007669"/>
    <property type="project" value="InterPro"/>
</dbReference>
<feature type="compositionally biased region" description="Acidic residues" evidence="14">
    <location>
        <begin position="636"/>
        <end position="645"/>
    </location>
</feature>
<dbReference type="Gene3D" id="2.170.270.10">
    <property type="entry name" value="SET domain"/>
    <property type="match status" value="1"/>
</dbReference>
<evidence type="ECO:0000256" key="14">
    <source>
        <dbReference type="SAM" id="MobiDB-lite"/>
    </source>
</evidence>
<dbReference type="GO" id="GO:0005694">
    <property type="term" value="C:chromosome"/>
    <property type="evidence" value="ECO:0007669"/>
    <property type="project" value="UniProtKB-SubCell"/>
</dbReference>
<dbReference type="GO" id="GO:0032259">
    <property type="term" value="P:methylation"/>
    <property type="evidence" value="ECO:0007669"/>
    <property type="project" value="UniProtKB-KW"/>
</dbReference>
<evidence type="ECO:0000256" key="3">
    <source>
        <dbReference type="ARBA" id="ARBA00022454"/>
    </source>
</evidence>
<feature type="compositionally biased region" description="Basic residues" evidence="14">
    <location>
        <begin position="1535"/>
        <end position="1546"/>
    </location>
</feature>
<feature type="compositionally biased region" description="Polar residues" evidence="14">
    <location>
        <begin position="613"/>
        <end position="622"/>
    </location>
</feature>
<feature type="region of interest" description="Disordered" evidence="14">
    <location>
        <begin position="885"/>
        <end position="910"/>
    </location>
</feature>
<dbReference type="GO" id="GO:0042800">
    <property type="term" value="F:histone H3K4 methyltransferase activity"/>
    <property type="evidence" value="ECO:0007669"/>
    <property type="project" value="InterPro"/>
</dbReference>
<organism evidence="18 19">
    <name type="scientific">Scleropages formosus</name>
    <name type="common">Asian bonytongue</name>
    <name type="synonym">Osteoglossum formosum</name>
    <dbReference type="NCBI Taxonomy" id="113540"/>
    <lineage>
        <taxon>Eukaryota</taxon>
        <taxon>Metazoa</taxon>
        <taxon>Chordata</taxon>
        <taxon>Craniata</taxon>
        <taxon>Vertebrata</taxon>
        <taxon>Euteleostomi</taxon>
        <taxon>Actinopterygii</taxon>
        <taxon>Neopterygii</taxon>
        <taxon>Teleostei</taxon>
        <taxon>Osteoglossocephala</taxon>
        <taxon>Osteoglossomorpha</taxon>
        <taxon>Osteoglossiformes</taxon>
        <taxon>Osteoglossidae</taxon>
        <taxon>Scleropages</taxon>
    </lineage>
</organism>
<evidence type="ECO:0000259" key="15">
    <source>
        <dbReference type="PROSITE" id="PS50102"/>
    </source>
</evidence>
<keyword evidence="5" id="KW-0808">Transferase</keyword>
<feature type="compositionally biased region" description="Acidic residues" evidence="14">
    <location>
        <begin position="1239"/>
        <end position="1249"/>
    </location>
</feature>
<reference evidence="18" key="2">
    <citation type="submission" date="2025-08" db="UniProtKB">
        <authorList>
            <consortium name="Ensembl"/>
        </authorList>
    </citation>
    <scope>IDENTIFICATION</scope>
</reference>
<dbReference type="PROSITE" id="PS50280">
    <property type="entry name" value="SET"/>
    <property type="match status" value="1"/>
</dbReference>
<evidence type="ECO:0000313" key="19">
    <source>
        <dbReference type="Proteomes" id="UP000694397"/>
    </source>
</evidence>
<dbReference type="Pfam" id="PF00076">
    <property type="entry name" value="RRM_1"/>
    <property type="match status" value="1"/>
</dbReference>
<evidence type="ECO:0000256" key="4">
    <source>
        <dbReference type="ARBA" id="ARBA00022603"/>
    </source>
</evidence>
<reference evidence="18" key="3">
    <citation type="submission" date="2025-09" db="UniProtKB">
        <authorList>
            <consortium name="Ensembl"/>
        </authorList>
    </citation>
    <scope>IDENTIFICATION</scope>
</reference>